<comment type="caution">
    <text evidence="4">The sequence shown here is derived from an EMBL/GenBank/DDBJ whole genome shotgun (WGS) entry which is preliminary data.</text>
</comment>
<reference evidence="4 5" key="1">
    <citation type="submission" date="2024-10" db="EMBL/GenBank/DDBJ databases">
        <title>Updated reference genomes for cyclostephanoid diatoms.</title>
        <authorList>
            <person name="Roberts W.R."/>
            <person name="Alverson A.J."/>
        </authorList>
    </citation>
    <scope>NUCLEOTIDE SEQUENCE [LARGE SCALE GENOMIC DNA]</scope>
    <source>
        <strain evidence="4 5">AJA228-03</strain>
    </source>
</reference>
<dbReference type="AlphaFoldDB" id="A0ABD3R347"/>
<dbReference type="SUPFAM" id="SSF48452">
    <property type="entry name" value="TPR-like"/>
    <property type="match status" value="1"/>
</dbReference>
<dbReference type="Gene3D" id="1.25.40.10">
    <property type="entry name" value="Tetratricopeptide repeat domain"/>
    <property type="match status" value="1"/>
</dbReference>
<organism evidence="4 5">
    <name type="scientific">Cyclostephanos tholiformis</name>
    <dbReference type="NCBI Taxonomy" id="382380"/>
    <lineage>
        <taxon>Eukaryota</taxon>
        <taxon>Sar</taxon>
        <taxon>Stramenopiles</taxon>
        <taxon>Ochrophyta</taxon>
        <taxon>Bacillariophyta</taxon>
        <taxon>Coscinodiscophyceae</taxon>
        <taxon>Thalassiosirophycidae</taxon>
        <taxon>Stephanodiscales</taxon>
        <taxon>Stephanodiscaceae</taxon>
        <taxon>Cyclostephanos</taxon>
    </lineage>
</organism>
<proteinExistence type="predicted"/>
<keyword evidence="1" id="KW-0436">Ligase</keyword>
<evidence type="ECO:0000313" key="4">
    <source>
        <dbReference type="EMBL" id="KAL3807153.1"/>
    </source>
</evidence>
<dbReference type="PROSITE" id="PS51221">
    <property type="entry name" value="TTL"/>
    <property type="match status" value="1"/>
</dbReference>
<protein>
    <submittedName>
        <fullName evidence="4">Uncharacterized protein</fullName>
    </submittedName>
</protein>
<dbReference type="Gene3D" id="3.30.470.20">
    <property type="entry name" value="ATP-grasp fold, B domain"/>
    <property type="match status" value="1"/>
</dbReference>
<keyword evidence="2" id="KW-0547">Nucleotide-binding</keyword>
<dbReference type="InterPro" id="IPR011990">
    <property type="entry name" value="TPR-like_helical_dom_sf"/>
</dbReference>
<evidence type="ECO:0000256" key="3">
    <source>
        <dbReference type="ARBA" id="ARBA00022840"/>
    </source>
</evidence>
<gene>
    <name evidence="4" type="ORF">ACHAXA_011354</name>
</gene>
<evidence type="ECO:0000313" key="5">
    <source>
        <dbReference type="Proteomes" id="UP001530377"/>
    </source>
</evidence>
<evidence type="ECO:0000256" key="2">
    <source>
        <dbReference type="ARBA" id="ARBA00022741"/>
    </source>
</evidence>
<name>A0ABD3R347_9STRA</name>
<dbReference type="Proteomes" id="UP001530377">
    <property type="component" value="Unassembled WGS sequence"/>
</dbReference>
<dbReference type="EMBL" id="JALLPB020000668">
    <property type="protein sequence ID" value="KAL3807153.1"/>
    <property type="molecule type" value="Genomic_DNA"/>
</dbReference>
<sequence>MVRHAIDLSNKANADPSFADEACKLWTSILSKEKLPLPPGAMSAAHGLHASTLVRLGRDKDAIIEYSKSLAYLKESGALSIPLTKEESHVHVGMGQSLQRMLRYDEAAEVFLGVATRCAETIRSEVVGEREGKMSWVHFACTNAIESAALCYMRSGNLDLAMSVLEKYDWKDAQVNGMYGAIVLIKMYSTVSVLQDADENETFHSAMKLLSGVNDHSASPLYKWIHLTSQINKPVSLPLGQFLCESADAYLILAKANNSPFDDPDLINLDDKVRLHSVLNGSGCDGKVFWPQGYILPDEYDLFLAESTGNNWNEKKWMLKERSGYGSNGNSIVSADELVSMYDSGGLVDAILCQRIVESPMLMKGHKITLRIYVIYFPGDRNGEELKDSEVYISTEGLVKYASAPFVGVSANPNAADLNDQYMTNSGRGDGRSAPQHSLHQLRQAFQKNGMDYQMMWEGIEESVQVVMEKYAQFQRDVSLDHSCGRSFIRNAYSPIRSIPKIMGFDYILDSSAKPFLLEINRFPGLEPRSSMDLDVKHAIIYDAWIAASDRMAIPRMFVENLRPASYKGYSLKRLALHDIL</sequence>
<dbReference type="PANTHER" id="PTHR12241">
    <property type="entry name" value="TUBULIN POLYGLUTAMYLASE"/>
    <property type="match status" value="1"/>
</dbReference>
<keyword evidence="5" id="KW-1185">Reference proteome</keyword>
<dbReference type="Pfam" id="PF03133">
    <property type="entry name" value="TTL"/>
    <property type="match status" value="1"/>
</dbReference>
<dbReference type="GO" id="GO:0016874">
    <property type="term" value="F:ligase activity"/>
    <property type="evidence" value="ECO:0007669"/>
    <property type="project" value="UniProtKB-KW"/>
</dbReference>
<evidence type="ECO:0000256" key="1">
    <source>
        <dbReference type="ARBA" id="ARBA00022598"/>
    </source>
</evidence>
<keyword evidence="3" id="KW-0067">ATP-binding</keyword>
<dbReference type="GO" id="GO:0005524">
    <property type="term" value="F:ATP binding"/>
    <property type="evidence" value="ECO:0007669"/>
    <property type="project" value="UniProtKB-KW"/>
</dbReference>
<dbReference type="InterPro" id="IPR004344">
    <property type="entry name" value="TTL/TTLL_fam"/>
</dbReference>
<accession>A0ABD3R347</accession>